<dbReference type="Proteomes" id="UP000433101">
    <property type="component" value="Unassembled WGS sequence"/>
</dbReference>
<dbReference type="Pfam" id="PF00072">
    <property type="entry name" value="Response_reg"/>
    <property type="match status" value="1"/>
</dbReference>
<dbReference type="Gene3D" id="3.40.50.2300">
    <property type="match status" value="1"/>
</dbReference>
<evidence type="ECO:0000256" key="3">
    <source>
        <dbReference type="PROSITE-ProRule" id="PRU00169"/>
    </source>
</evidence>
<keyword evidence="2" id="KW-0238">DNA-binding</keyword>
<protein>
    <submittedName>
        <fullName evidence="5">Response regulator</fullName>
    </submittedName>
</protein>
<proteinExistence type="predicted"/>
<dbReference type="GO" id="GO:0006355">
    <property type="term" value="P:regulation of DNA-templated transcription"/>
    <property type="evidence" value="ECO:0007669"/>
    <property type="project" value="InterPro"/>
</dbReference>
<dbReference type="InterPro" id="IPR011006">
    <property type="entry name" value="CheY-like_superfamily"/>
</dbReference>
<evidence type="ECO:0000256" key="1">
    <source>
        <dbReference type="ARBA" id="ARBA00022553"/>
    </source>
</evidence>
<reference evidence="5 6" key="1">
    <citation type="submission" date="2019-12" db="EMBL/GenBank/DDBJ databases">
        <authorList>
            <person name="Li M."/>
        </authorList>
    </citation>
    <scope>NUCLEOTIDE SEQUENCE [LARGE SCALE GENOMIC DNA]</scope>
    <source>
        <strain evidence="5 6">GBMRC 2046</strain>
    </source>
</reference>
<feature type="domain" description="Response regulatory" evidence="4">
    <location>
        <begin position="17"/>
        <end position="134"/>
    </location>
</feature>
<evidence type="ECO:0000313" key="5">
    <source>
        <dbReference type="EMBL" id="MXN66270.1"/>
    </source>
</evidence>
<accession>A0A7X3S8Z5</accession>
<evidence type="ECO:0000259" key="4">
    <source>
        <dbReference type="PROSITE" id="PS50110"/>
    </source>
</evidence>
<dbReference type="AlphaFoldDB" id="A0A7X3S8Z5"/>
<dbReference type="GO" id="GO:0003677">
    <property type="term" value="F:DNA binding"/>
    <property type="evidence" value="ECO:0007669"/>
    <property type="project" value="UniProtKB-KW"/>
</dbReference>
<dbReference type="SUPFAM" id="SSF52172">
    <property type="entry name" value="CheY-like"/>
    <property type="match status" value="1"/>
</dbReference>
<organism evidence="5 6">
    <name type="scientific">Stappia sediminis</name>
    <dbReference type="NCBI Taxonomy" id="2692190"/>
    <lineage>
        <taxon>Bacteria</taxon>
        <taxon>Pseudomonadati</taxon>
        <taxon>Pseudomonadota</taxon>
        <taxon>Alphaproteobacteria</taxon>
        <taxon>Hyphomicrobiales</taxon>
        <taxon>Stappiaceae</taxon>
        <taxon>Stappia</taxon>
    </lineage>
</organism>
<dbReference type="InterPro" id="IPR000792">
    <property type="entry name" value="Tscrpt_reg_LuxR_C"/>
</dbReference>
<keyword evidence="6" id="KW-1185">Reference proteome</keyword>
<dbReference type="GO" id="GO:0000160">
    <property type="term" value="P:phosphorelay signal transduction system"/>
    <property type="evidence" value="ECO:0007669"/>
    <property type="project" value="InterPro"/>
</dbReference>
<dbReference type="PROSITE" id="PS50110">
    <property type="entry name" value="RESPONSE_REGULATORY"/>
    <property type="match status" value="1"/>
</dbReference>
<dbReference type="InterPro" id="IPR036388">
    <property type="entry name" value="WH-like_DNA-bd_sf"/>
</dbReference>
<dbReference type="Gene3D" id="1.10.10.10">
    <property type="entry name" value="Winged helix-like DNA-binding domain superfamily/Winged helix DNA-binding domain"/>
    <property type="match status" value="1"/>
</dbReference>
<comment type="caution">
    <text evidence="5">The sequence shown here is derived from an EMBL/GenBank/DDBJ whole genome shotgun (WGS) entry which is preliminary data.</text>
</comment>
<dbReference type="EMBL" id="WUMV01000007">
    <property type="protein sequence ID" value="MXN66270.1"/>
    <property type="molecule type" value="Genomic_DNA"/>
</dbReference>
<dbReference type="InterPro" id="IPR050595">
    <property type="entry name" value="Bact_response_regulator"/>
</dbReference>
<dbReference type="InterPro" id="IPR016032">
    <property type="entry name" value="Sig_transdc_resp-reg_C-effctor"/>
</dbReference>
<dbReference type="PANTHER" id="PTHR44591">
    <property type="entry name" value="STRESS RESPONSE REGULATOR PROTEIN 1"/>
    <property type="match status" value="1"/>
</dbReference>
<dbReference type="SMART" id="SM00448">
    <property type="entry name" value="REC"/>
    <property type="match status" value="1"/>
</dbReference>
<dbReference type="PANTHER" id="PTHR44591:SF19">
    <property type="entry name" value="TWO-COMPONENT RESPONSE REGULATOR-RELATED"/>
    <property type="match status" value="1"/>
</dbReference>
<dbReference type="RefSeq" id="WP_160776514.1">
    <property type="nucleotide sequence ID" value="NZ_WUMV01000007.1"/>
</dbReference>
<keyword evidence="1 3" id="KW-0597">Phosphoprotein</keyword>
<feature type="modified residue" description="4-aspartylphosphate" evidence="3">
    <location>
        <position position="68"/>
    </location>
</feature>
<evidence type="ECO:0000313" key="6">
    <source>
        <dbReference type="Proteomes" id="UP000433101"/>
    </source>
</evidence>
<evidence type="ECO:0000256" key="2">
    <source>
        <dbReference type="ARBA" id="ARBA00023125"/>
    </source>
</evidence>
<dbReference type="SUPFAM" id="SSF46894">
    <property type="entry name" value="C-terminal effector domain of the bipartite response regulators"/>
    <property type="match status" value="1"/>
</dbReference>
<name>A0A7X3S8Z5_9HYPH</name>
<dbReference type="SMART" id="SM00421">
    <property type="entry name" value="HTH_LUXR"/>
    <property type="match status" value="1"/>
</dbReference>
<gene>
    <name evidence="5" type="ORF">GR183_15250</name>
</gene>
<dbReference type="InterPro" id="IPR001789">
    <property type="entry name" value="Sig_transdc_resp-reg_receiver"/>
</dbReference>
<sequence length="341" mass="37534">MLPKGQAGKDEVAMRPTIMFIDDEIRILNALQRQLSSAGKRWSLCFETDPQDAVDTAVELEPDVVVCDMRMPGMDGIQLLSALRARGLDASAIMLTGSSDLEVATAAINVAGVFRFFTKPCTPEELMGGIEAALADRERRRRAMDTFAEFKAFDLVSAAMFVFADSDEPLYTNATAQRMLQSGQNFRTAPNGSLKLLDDGRPLDLDLLVEKVRTTGEAVQMGLARKEAMFPLSATLRRQEESGYVVLIATDPDEVDPPCATVIGDVLKLTRSEASLVYNLALGLSVAEAAEACELSVQSARTYLKRIYQKTRTNRQSDLMRLVYSVFPNHLLRDRRAVADA</sequence>